<dbReference type="Gene3D" id="3.30.420.10">
    <property type="entry name" value="Ribonuclease H-like superfamily/Ribonuclease H"/>
    <property type="match status" value="1"/>
</dbReference>
<feature type="domain" description="Tc1-like transposase DDE" evidence="2">
    <location>
        <begin position="260"/>
        <end position="318"/>
    </location>
</feature>
<dbReference type="InterPro" id="IPR038717">
    <property type="entry name" value="Tc1-like_DDE_dom"/>
</dbReference>
<feature type="compositionally biased region" description="Basic residues" evidence="1">
    <location>
        <begin position="224"/>
        <end position="233"/>
    </location>
</feature>
<feature type="compositionally biased region" description="Basic and acidic residues" evidence="1">
    <location>
        <begin position="182"/>
        <end position="194"/>
    </location>
</feature>
<evidence type="ECO:0000256" key="1">
    <source>
        <dbReference type="SAM" id="MobiDB-lite"/>
    </source>
</evidence>
<evidence type="ECO:0000313" key="3">
    <source>
        <dbReference type="EMBL" id="MFI2162783.1"/>
    </source>
</evidence>
<dbReference type="Proteomes" id="UP001611397">
    <property type="component" value="Unassembled WGS sequence"/>
</dbReference>
<sequence length="365" mass="41130">MGRRPSVFVRPVTMGEGRKLQRISWSAKDPVRLRRAIVVLMSAQGQTVKDITMLMQVGEDYVRDVIHVFNERGFDALDPQWGGGRPKTISDEVREHICLIARTSPADWKITACSTWSLSKLADHLIKQKVTAAISRETLRRIPREGKVSWKTATTWKGVHRPGVHRQDAPRPGSVRHSARRRTGDMRRRVRAAEPDAPQGQGMGAGEAPAQAAGHLQPLQRRDAHARRSRSGHRQAVLPHPPAQALARVPRPAQALRARWPGQKLYVVLDNFSPHKHVEVRTWTADNDVELVFLPTYGSWLNWIESEFAALRYFALNGTDHRSHGEQNAAIASYVRWRNARAEPKTTFAPDSPIRSWTDYPANAA</sequence>
<dbReference type="SUPFAM" id="SSF46689">
    <property type="entry name" value="Homeodomain-like"/>
    <property type="match status" value="1"/>
</dbReference>
<protein>
    <submittedName>
        <fullName evidence="3">Helix-turn-helix domain-containing protein</fullName>
    </submittedName>
</protein>
<dbReference type="Pfam" id="PF13358">
    <property type="entry name" value="DDE_3"/>
    <property type="match status" value="1"/>
</dbReference>
<comment type="caution">
    <text evidence="3">The sequence shown here is derived from an EMBL/GenBank/DDBJ whole genome shotgun (WGS) entry which is preliminary data.</text>
</comment>
<evidence type="ECO:0000313" key="4">
    <source>
        <dbReference type="Proteomes" id="UP001611397"/>
    </source>
</evidence>
<dbReference type="Pfam" id="PF13565">
    <property type="entry name" value="HTH_32"/>
    <property type="match status" value="1"/>
</dbReference>
<dbReference type="InterPro" id="IPR036397">
    <property type="entry name" value="RNaseH_sf"/>
</dbReference>
<accession>A0ABW7VRD3</accession>
<evidence type="ECO:0000259" key="2">
    <source>
        <dbReference type="Pfam" id="PF13358"/>
    </source>
</evidence>
<name>A0ABW7VRD3_STROI</name>
<proteinExistence type="predicted"/>
<organism evidence="3 4">
    <name type="scientific">Streptomyces olivaceoviridis</name>
    <name type="common">Streptomyces corchorusii</name>
    <dbReference type="NCBI Taxonomy" id="1921"/>
    <lineage>
        <taxon>Bacteria</taxon>
        <taxon>Bacillati</taxon>
        <taxon>Actinomycetota</taxon>
        <taxon>Actinomycetes</taxon>
        <taxon>Kitasatosporales</taxon>
        <taxon>Streptomycetaceae</taxon>
        <taxon>Streptomyces</taxon>
    </lineage>
</organism>
<reference evidence="3 4" key="1">
    <citation type="submission" date="2024-10" db="EMBL/GenBank/DDBJ databases">
        <title>The Natural Products Discovery Center: Release of the First 8490 Sequenced Strains for Exploring Actinobacteria Biosynthetic Diversity.</title>
        <authorList>
            <person name="Kalkreuter E."/>
            <person name="Kautsar S.A."/>
            <person name="Yang D."/>
            <person name="Bader C.D."/>
            <person name="Teijaro C.N."/>
            <person name="Fluegel L."/>
            <person name="Davis C.M."/>
            <person name="Simpson J.R."/>
            <person name="Lauterbach L."/>
            <person name="Steele A.D."/>
            <person name="Gui C."/>
            <person name="Meng S."/>
            <person name="Li G."/>
            <person name="Viehrig K."/>
            <person name="Ye F."/>
            <person name="Su P."/>
            <person name="Kiefer A.F."/>
            <person name="Nichols A."/>
            <person name="Cepeda A.J."/>
            <person name="Yan W."/>
            <person name="Fan B."/>
            <person name="Jiang Y."/>
            <person name="Adhikari A."/>
            <person name="Zheng C.-J."/>
            <person name="Schuster L."/>
            <person name="Cowan T.M."/>
            <person name="Smanski M.J."/>
            <person name="Chevrette M.G."/>
            <person name="De Carvalho L.P.S."/>
            <person name="Shen B."/>
        </authorList>
    </citation>
    <scope>NUCLEOTIDE SEQUENCE [LARGE SCALE GENOMIC DNA]</scope>
    <source>
        <strain evidence="3 4">NPDC020295</strain>
    </source>
</reference>
<dbReference type="InterPro" id="IPR009057">
    <property type="entry name" value="Homeodomain-like_sf"/>
</dbReference>
<gene>
    <name evidence="3" type="ORF">ACH49L_45515</name>
</gene>
<dbReference type="EMBL" id="JBIRWM010000046">
    <property type="protein sequence ID" value="MFI2162783.1"/>
    <property type="molecule type" value="Genomic_DNA"/>
</dbReference>
<dbReference type="RefSeq" id="WP_208616775.1">
    <property type="nucleotide sequence ID" value="NZ_JBIRWM010000046.1"/>
</dbReference>
<keyword evidence="4" id="KW-1185">Reference proteome</keyword>
<feature type="region of interest" description="Disordered" evidence="1">
    <location>
        <begin position="161"/>
        <end position="237"/>
    </location>
</feature>